<evidence type="ECO:0000313" key="4">
    <source>
        <dbReference type="EMBL" id="SDW01375.1"/>
    </source>
</evidence>
<reference evidence="2 5" key="1">
    <citation type="submission" date="2016-10" db="EMBL/GenBank/DDBJ databases">
        <title>Methanohalophilus halophilus.</title>
        <authorList>
            <person name="L'haridon S."/>
        </authorList>
    </citation>
    <scope>NUCLEOTIDE SEQUENCE [LARGE SCALE GENOMIC DNA]</scope>
    <source>
        <strain evidence="2 5">Z-7982</strain>
    </source>
</reference>
<evidence type="ECO:0000313" key="2">
    <source>
        <dbReference type="EMBL" id="APH38290.1"/>
    </source>
</evidence>
<dbReference type="Pfam" id="PF06745">
    <property type="entry name" value="ATPase"/>
    <property type="match status" value="1"/>
</dbReference>
<evidence type="ECO:0000313" key="6">
    <source>
        <dbReference type="Proteomes" id="UP000198669"/>
    </source>
</evidence>
<proteinExistence type="predicted"/>
<evidence type="ECO:0000313" key="7">
    <source>
        <dbReference type="Proteomes" id="UP000267921"/>
    </source>
</evidence>
<keyword evidence="5" id="KW-1185">Reference proteome</keyword>
<dbReference type="OrthoDB" id="374288at2157"/>
<dbReference type="STRING" id="2177.BHR79_01515"/>
<dbReference type="Proteomes" id="UP000186879">
    <property type="component" value="Chromosome"/>
</dbReference>
<accession>A0A1L3Q086</accession>
<dbReference type="Proteomes" id="UP000267921">
    <property type="component" value="Unassembled WGS sequence"/>
</dbReference>
<sequence>MINSNMARFGMNIYPHIGKNINIIDVHKYREQGREDELYNKYLKDTDINPILEEMLSEITENESDKKCRTIVYSLSYFIRLVGLDPVVEAIESLSKKGDINKSVNFLHITKGMHGTTVENTLKQVCDTVIELQVEERSFNVQRTIFIRKLYGSIAPDNFLPFYIGKEGIKLDTIKRIL</sequence>
<reference evidence="4 6" key="2">
    <citation type="submission" date="2016-10" db="EMBL/GenBank/DDBJ databases">
        <authorList>
            <person name="de Groot N.N."/>
        </authorList>
    </citation>
    <scope>NUCLEOTIDE SEQUENCE [LARGE SCALE GENOMIC DNA]</scope>
    <source>
        <strain evidence="4 6">Z-7982</strain>
    </source>
</reference>
<evidence type="ECO:0000259" key="1">
    <source>
        <dbReference type="Pfam" id="PF06745"/>
    </source>
</evidence>
<gene>
    <name evidence="2" type="ORF">BHR79_01515</name>
    <name evidence="3" type="ORF">EFE40_01275</name>
    <name evidence="4" type="ORF">SAMN04515625_0125</name>
</gene>
<dbReference type="KEGG" id="mhaz:BHR79_01515"/>
<dbReference type="EMBL" id="FNMU01000001">
    <property type="protein sequence ID" value="SDW01375.1"/>
    <property type="molecule type" value="Genomic_DNA"/>
</dbReference>
<dbReference type="Proteomes" id="UP000198669">
    <property type="component" value="Unassembled WGS sequence"/>
</dbReference>
<dbReference type="AlphaFoldDB" id="A0A1L3Q086"/>
<reference evidence="3 7" key="3">
    <citation type="submission" date="2018-10" db="EMBL/GenBank/DDBJ databases">
        <title>Cultivation of a novel Methanohalophilus strain from Kebrit Deep of the Red Sea and a genomic comparison of members of the genus Methanohalophilus.</title>
        <authorList>
            <person name="Guan Y."/>
            <person name="Ngugi D.K."/>
            <person name="Stingl U."/>
        </authorList>
    </citation>
    <scope>NUCLEOTIDE SEQUENCE [LARGE SCALE GENOMIC DNA]</scope>
    <source>
        <strain evidence="3 7">DSM 3094</strain>
    </source>
</reference>
<evidence type="ECO:0000313" key="3">
    <source>
        <dbReference type="EMBL" id="RNI10841.1"/>
    </source>
</evidence>
<name>A0A1L3Q086_9EURY</name>
<organism evidence="2 5">
    <name type="scientific">Methanohalophilus halophilus</name>
    <dbReference type="NCBI Taxonomy" id="2177"/>
    <lineage>
        <taxon>Archaea</taxon>
        <taxon>Methanobacteriati</taxon>
        <taxon>Methanobacteriota</taxon>
        <taxon>Stenosarchaea group</taxon>
        <taxon>Methanomicrobia</taxon>
        <taxon>Methanosarcinales</taxon>
        <taxon>Methanosarcinaceae</taxon>
        <taxon>Methanohalophilus</taxon>
    </lineage>
</organism>
<dbReference type="InterPro" id="IPR027417">
    <property type="entry name" value="P-loop_NTPase"/>
</dbReference>
<protein>
    <submittedName>
        <fullName evidence="4">KaiC protein</fullName>
    </submittedName>
</protein>
<dbReference type="Gene3D" id="3.40.50.300">
    <property type="entry name" value="P-loop containing nucleotide triphosphate hydrolases"/>
    <property type="match status" value="1"/>
</dbReference>
<feature type="domain" description="KaiC-like" evidence="1">
    <location>
        <begin position="2"/>
        <end position="171"/>
    </location>
</feature>
<dbReference type="EMBL" id="CP017921">
    <property type="protein sequence ID" value="APH38290.1"/>
    <property type="molecule type" value="Genomic_DNA"/>
</dbReference>
<dbReference type="InterPro" id="IPR014774">
    <property type="entry name" value="KaiC-like_dom"/>
</dbReference>
<dbReference type="EMBL" id="RJJG01000001">
    <property type="protein sequence ID" value="RNI10841.1"/>
    <property type="molecule type" value="Genomic_DNA"/>
</dbReference>
<evidence type="ECO:0000313" key="5">
    <source>
        <dbReference type="Proteomes" id="UP000186879"/>
    </source>
</evidence>